<organism evidence="1 2">
    <name type="scientific">Coniosporium tulheliwenetii</name>
    <dbReference type="NCBI Taxonomy" id="3383036"/>
    <lineage>
        <taxon>Eukaryota</taxon>
        <taxon>Fungi</taxon>
        <taxon>Dikarya</taxon>
        <taxon>Ascomycota</taxon>
        <taxon>Pezizomycotina</taxon>
        <taxon>Dothideomycetes</taxon>
        <taxon>Dothideomycetes incertae sedis</taxon>
        <taxon>Coniosporium</taxon>
    </lineage>
</organism>
<evidence type="ECO:0000313" key="2">
    <source>
        <dbReference type="Proteomes" id="UP001172680"/>
    </source>
</evidence>
<proteinExistence type="predicted"/>
<protein>
    <submittedName>
        <fullName evidence="1">Ski complex subunit Rec14</fullName>
    </submittedName>
</protein>
<evidence type="ECO:0000313" key="1">
    <source>
        <dbReference type="EMBL" id="KAJ9642342.1"/>
    </source>
</evidence>
<sequence length="462" mass="50016">MAAIRHLASPPLLRALLPVSNAPLRPVLGIPVLRHIHQNSLFPSITLPIPVAAIAGLSSIFNDIWESILRAVPKKKTSHMKKRQRQMASGKHLKDVTELNKCSGCGRVKRAHILCPYCVQAIKHWFKEGSSEATTTGAEKSKQYLTVHTLENAHPTDVFSIAPTKIQLLSASGSSTIRIHSTTEPDFPQIQTLDGVHKLGCHHIVTSSEGKRAASAGFGGEVKFWACGEDGQWTKEDIELDVPPRAGELWAVALSGDGRYLASSSYDGKVSMWDLAAGDGTATRIRHYETKGSFGTCVDISTDAALLASGHQNGSLHIFNNTTSRLLHSLPGLLSPIRAIRFSPLTTLLAAGGDSRIIGLYDVRSGEQVAQLLGHQAWIMSLDWSDTGEWLLSGAWDGKAKVWRTETRECVATQGFDGGTVWAGRWLPRVTGMPERFTVAGQGVGLGFEGGEWVGTSSYLKC</sequence>
<dbReference type="EMBL" id="JAPDRP010000013">
    <property type="protein sequence ID" value="KAJ9642342.1"/>
    <property type="molecule type" value="Genomic_DNA"/>
</dbReference>
<name>A0ACC2Z3U1_9PEZI</name>
<keyword evidence="2" id="KW-1185">Reference proteome</keyword>
<dbReference type="Proteomes" id="UP001172680">
    <property type="component" value="Unassembled WGS sequence"/>
</dbReference>
<accession>A0ACC2Z3U1</accession>
<gene>
    <name evidence="1" type="primary">rec14</name>
    <name evidence="1" type="ORF">H2199_004722</name>
</gene>
<reference evidence="1" key="1">
    <citation type="submission" date="2022-10" db="EMBL/GenBank/DDBJ databases">
        <title>Culturing micro-colonial fungi from biological soil crusts in the Mojave desert and describing Neophaeococcomyces mojavensis, and introducing the new genera and species Taxawa tesnikishii.</title>
        <authorList>
            <person name="Kurbessoian T."/>
            <person name="Stajich J.E."/>
        </authorList>
    </citation>
    <scope>NUCLEOTIDE SEQUENCE</scope>
    <source>
        <strain evidence="1">JES_115</strain>
    </source>
</reference>
<comment type="caution">
    <text evidence="1">The sequence shown here is derived from an EMBL/GenBank/DDBJ whole genome shotgun (WGS) entry which is preliminary data.</text>
</comment>